<evidence type="ECO:0000256" key="1">
    <source>
        <dbReference type="SAM" id="MobiDB-lite"/>
    </source>
</evidence>
<feature type="transmembrane region" description="Helical" evidence="2">
    <location>
        <begin position="55"/>
        <end position="76"/>
    </location>
</feature>
<keyword evidence="4" id="KW-1185">Reference proteome</keyword>
<comment type="caution">
    <text evidence="3">The sequence shown here is derived from an EMBL/GenBank/DDBJ whole genome shotgun (WGS) entry which is preliminary data.</text>
</comment>
<proteinExistence type="predicted"/>
<dbReference type="Proteomes" id="UP000681340">
    <property type="component" value="Unassembled WGS sequence"/>
</dbReference>
<keyword evidence="2" id="KW-0472">Membrane</keyword>
<organism evidence="3 4">
    <name type="scientific">Actinoplanes auranticolor</name>
    <dbReference type="NCBI Taxonomy" id="47988"/>
    <lineage>
        <taxon>Bacteria</taxon>
        <taxon>Bacillati</taxon>
        <taxon>Actinomycetota</taxon>
        <taxon>Actinomycetes</taxon>
        <taxon>Micromonosporales</taxon>
        <taxon>Micromonosporaceae</taxon>
        <taxon>Actinoplanes</taxon>
    </lineage>
</organism>
<evidence type="ECO:0000313" key="3">
    <source>
        <dbReference type="EMBL" id="GIM63851.1"/>
    </source>
</evidence>
<gene>
    <name evidence="3" type="ORF">Aau02nite_06750</name>
</gene>
<evidence type="ECO:0000256" key="2">
    <source>
        <dbReference type="SAM" id="Phobius"/>
    </source>
</evidence>
<protein>
    <submittedName>
        <fullName evidence="3">Uncharacterized protein</fullName>
    </submittedName>
</protein>
<sequence length="229" mass="24370">MRSYPELSEHELRTRLCAIAAEHQPDRTAMLHRIAEYRVGPPVAERRPGGRAVRLAGSALAVSIILGVGGMARWALADGPEPGVTLAETVAAPRPTPSQETPAALWADGSIDPDSDDADSRSDITVKVREPLRALEVTVRVAPTAGLAGHGGTHDVTGATIETTVVRERNALVYRFRLAAGTLAAGTYVFTARYTYADEDGRDAGDDSYAVTATTAADATELRLRGDFY</sequence>
<keyword evidence="2" id="KW-1133">Transmembrane helix</keyword>
<accession>A0A919S4Y9</accession>
<reference evidence="3" key="1">
    <citation type="submission" date="2021-03" db="EMBL/GenBank/DDBJ databases">
        <title>Whole genome shotgun sequence of Actinoplanes auranticolor NBRC 12245.</title>
        <authorList>
            <person name="Komaki H."/>
            <person name="Tamura T."/>
        </authorList>
    </citation>
    <scope>NUCLEOTIDE SEQUENCE</scope>
    <source>
        <strain evidence="3">NBRC 12245</strain>
    </source>
</reference>
<keyword evidence="2" id="KW-0812">Transmembrane</keyword>
<dbReference type="EMBL" id="BOQL01000006">
    <property type="protein sequence ID" value="GIM63851.1"/>
    <property type="molecule type" value="Genomic_DNA"/>
</dbReference>
<dbReference type="RefSeq" id="WP_212986813.1">
    <property type="nucleotide sequence ID" value="NZ_BAABEA010000051.1"/>
</dbReference>
<dbReference type="AlphaFoldDB" id="A0A919S4Y9"/>
<evidence type="ECO:0000313" key="4">
    <source>
        <dbReference type="Proteomes" id="UP000681340"/>
    </source>
</evidence>
<feature type="region of interest" description="Disordered" evidence="1">
    <location>
        <begin position="92"/>
        <end position="121"/>
    </location>
</feature>
<name>A0A919S4Y9_9ACTN</name>